<evidence type="ECO:0000259" key="4">
    <source>
        <dbReference type="SMART" id="SM00382"/>
    </source>
</evidence>
<dbReference type="PANTHER" id="PTHR11638">
    <property type="entry name" value="ATP-DEPENDENT CLP PROTEASE"/>
    <property type="match status" value="1"/>
</dbReference>
<dbReference type="InterPro" id="IPR027417">
    <property type="entry name" value="P-loop_NTPase"/>
</dbReference>
<evidence type="ECO:0000256" key="1">
    <source>
        <dbReference type="ARBA" id="ARBA00022741"/>
    </source>
</evidence>
<dbReference type="InterPro" id="IPR050130">
    <property type="entry name" value="ClpA_ClpB"/>
</dbReference>
<dbReference type="InterPro" id="IPR019489">
    <property type="entry name" value="Clp_ATPase_C"/>
</dbReference>
<dbReference type="Gene3D" id="3.40.50.300">
    <property type="entry name" value="P-loop containing nucleotide triphosphate hydrolases"/>
    <property type="match status" value="1"/>
</dbReference>
<keyword evidence="7" id="KW-1185">Reference proteome</keyword>
<dbReference type="PANTHER" id="PTHR11638:SF18">
    <property type="entry name" value="HEAT SHOCK PROTEIN 104"/>
    <property type="match status" value="1"/>
</dbReference>
<keyword evidence="1" id="KW-0547">Nucleotide-binding</keyword>
<evidence type="ECO:0000313" key="6">
    <source>
        <dbReference type="EMBL" id="MEL7560853.1"/>
    </source>
</evidence>
<evidence type="ECO:0000259" key="5">
    <source>
        <dbReference type="SMART" id="SM01086"/>
    </source>
</evidence>
<organism evidence="6 7">
    <name type="scientific">Stutzerimonas chloritidismutans</name>
    <name type="common">Pseudomonas chloritidismutans</name>
    <dbReference type="NCBI Taxonomy" id="203192"/>
    <lineage>
        <taxon>Bacteria</taxon>
        <taxon>Pseudomonadati</taxon>
        <taxon>Pseudomonadota</taxon>
        <taxon>Gammaproteobacteria</taxon>
        <taxon>Pseudomonadales</taxon>
        <taxon>Pseudomonadaceae</taxon>
        <taxon>Stutzerimonas</taxon>
    </lineage>
</organism>
<dbReference type="EMBL" id="JBCFXD010000015">
    <property type="protein sequence ID" value="MEL7560853.1"/>
    <property type="molecule type" value="Genomic_DNA"/>
</dbReference>
<dbReference type="Proteomes" id="UP001467669">
    <property type="component" value="Unassembled WGS sequence"/>
</dbReference>
<dbReference type="Pfam" id="PF10431">
    <property type="entry name" value="ClpB_D2-small"/>
    <property type="match status" value="1"/>
</dbReference>
<evidence type="ECO:0000256" key="3">
    <source>
        <dbReference type="ARBA" id="ARBA00023186"/>
    </source>
</evidence>
<feature type="domain" description="Clp ATPase C-terminal" evidence="5">
    <location>
        <begin position="255"/>
        <end position="341"/>
    </location>
</feature>
<evidence type="ECO:0000313" key="7">
    <source>
        <dbReference type="Proteomes" id="UP001467669"/>
    </source>
</evidence>
<dbReference type="RefSeq" id="WP_342407795.1">
    <property type="nucleotide sequence ID" value="NZ_JBCFXD010000015.1"/>
</dbReference>
<dbReference type="PRINTS" id="PR00300">
    <property type="entry name" value="CLPPROTEASEA"/>
</dbReference>
<proteinExistence type="predicted"/>
<protein>
    <submittedName>
        <fullName evidence="6">AAA family ATPase</fullName>
    </submittedName>
</protein>
<comment type="caution">
    <text evidence="6">The sequence shown here is derived from an EMBL/GenBank/DDBJ whole genome shotgun (WGS) entry which is preliminary data.</text>
</comment>
<dbReference type="SMART" id="SM01086">
    <property type="entry name" value="ClpB_D2-small"/>
    <property type="match status" value="1"/>
</dbReference>
<dbReference type="InterPro" id="IPR001270">
    <property type="entry name" value="ClpA/B"/>
</dbReference>
<keyword evidence="3" id="KW-0143">Chaperone</keyword>
<name>A0ABU9MF45_STUCH</name>
<dbReference type="Pfam" id="PF07724">
    <property type="entry name" value="AAA_2"/>
    <property type="match status" value="1"/>
</dbReference>
<sequence>MPFVNDLIEHNRAQAGQPARQQAAKASRFLFEIEAVMALLRGRIVGQPAVLDAVEAMLQVVKADLGDPERPLAVNLFVGPTGVGKTEIVRLLALAIHGRADAFCRIDMGTLAQDHYASALTGAPPGYVGSKEGATLLDAEAIAGSFSRPGIVLFDELEKAGPEVIRSLLGVLDSGQLRLTAGSRTLDFRNALVFFTSNAGAREAWAAFHRHAHGWRRWLGRSAPAEQRTVETALAQRFDPEFLNRLDRVLLFRRLDRDWYDAVLSIELARLNERLARRGARVEVTAEARRMLCADPDPRYGARDISRRLRTRLEPVLAEALLGAPHVDSWRIAAVNGVLQAGPLESGTDDI</sequence>
<dbReference type="Gene3D" id="1.10.8.60">
    <property type="match status" value="1"/>
</dbReference>
<dbReference type="InterPro" id="IPR003959">
    <property type="entry name" value="ATPase_AAA_core"/>
</dbReference>
<feature type="domain" description="AAA+ ATPase" evidence="4">
    <location>
        <begin position="71"/>
        <end position="256"/>
    </location>
</feature>
<dbReference type="SUPFAM" id="SSF52540">
    <property type="entry name" value="P-loop containing nucleoside triphosphate hydrolases"/>
    <property type="match status" value="1"/>
</dbReference>
<dbReference type="CDD" id="cd19499">
    <property type="entry name" value="RecA-like_ClpB_Hsp104-like"/>
    <property type="match status" value="1"/>
</dbReference>
<accession>A0ABU9MF45</accession>
<dbReference type="SMART" id="SM00382">
    <property type="entry name" value="AAA"/>
    <property type="match status" value="1"/>
</dbReference>
<dbReference type="InterPro" id="IPR003593">
    <property type="entry name" value="AAA+_ATPase"/>
</dbReference>
<gene>
    <name evidence="6" type="ORF">AAGW23_18585</name>
</gene>
<reference evidence="6 7" key="1">
    <citation type="submission" date="2024-04" db="EMBL/GenBank/DDBJ databases">
        <title>Draft Genome Sequence of Isolates Cultured from Underwater Hawaii Seamounts in the North Pacific Ocean.</title>
        <authorList>
            <person name="Sharma I."/>
            <person name="Darden B."/>
            <person name="Creggett J."/>
            <person name="Taylor S."/>
            <person name="Grant M.P."/>
            <person name="Scott J."/>
            <person name="Attles S."/>
            <person name="Walker S."/>
            <person name="Johnson G."/>
            <person name="St. Cloud C."/>
        </authorList>
    </citation>
    <scope>NUCLEOTIDE SEQUENCE [LARGE SCALE GENOMIC DNA]</scope>
    <source>
        <strain evidence="6 7">03GJ23</strain>
    </source>
</reference>
<evidence type="ECO:0000256" key="2">
    <source>
        <dbReference type="ARBA" id="ARBA00022840"/>
    </source>
</evidence>
<keyword evidence="2" id="KW-0067">ATP-binding</keyword>